<evidence type="ECO:0000256" key="2">
    <source>
        <dbReference type="ARBA" id="ARBA00022630"/>
    </source>
</evidence>
<evidence type="ECO:0000313" key="7">
    <source>
        <dbReference type="EMBL" id="ACO92629.1"/>
    </source>
</evidence>
<dbReference type="Pfam" id="PF14759">
    <property type="entry name" value="Reductase_C"/>
    <property type="match status" value="1"/>
</dbReference>
<comment type="cofactor">
    <cofactor evidence="1">
        <name>FAD</name>
        <dbReference type="ChEBI" id="CHEBI:57692"/>
    </cofactor>
</comment>
<dbReference type="SUPFAM" id="SSF51905">
    <property type="entry name" value="FAD/NAD(P)-binding domain"/>
    <property type="match status" value="2"/>
</dbReference>
<sequence>MREGLDRSVGVIGAGHAAGAFVIGLREAGWRGPITVFGNETALPYQRPPLSKRWPAPACDELELRPAPAYSTAGINLRLGSAVTAMDPVARTVSTDDGTCQGFDVLVMATGARPRVLDIPGSTLDGVGALRTLADAVALGAASPPGARLVILGGGTIGLEVAASLRAAGVTVTVVERAHRLLARTASETMAAWLRARHEAQGVVFHLGRTAVEIEGKDRKVSAVLLDDGTRIACDAVLSCVGVEPDTGLAVQAGLLHHGPIKVDSAARVCPGLYAIGDCTSRPVTGHEGNVRLESVPSALEQGRQVIADLCGSAPPPLEVPWFWSDQYAYKLQTAGLVPQGAELVVRTRPGSDRITVAHLTPSGHLLAVEAVGAPGDFLAARQVLGRAGILDPDLLSDPAIPFRAACVGMVAR</sequence>
<keyword evidence="3" id="KW-0274">FAD</keyword>
<dbReference type="InterPro" id="IPR023753">
    <property type="entry name" value="FAD/NAD-binding_dom"/>
</dbReference>
<dbReference type="GO" id="GO:0005737">
    <property type="term" value="C:cytoplasm"/>
    <property type="evidence" value="ECO:0007669"/>
    <property type="project" value="TreeGrafter"/>
</dbReference>
<protein>
    <submittedName>
        <fullName evidence="7">DpaAd</fullName>
    </submittedName>
</protein>
<keyword evidence="4" id="KW-0560">Oxidoreductase</keyword>
<name>C3UVB8_9BURK</name>
<dbReference type="SUPFAM" id="SSF55424">
    <property type="entry name" value="FAD/NAD-linked reductases, dimerisation (C-terminal) domain"/>
    <property type="match status" value="1"/>
</dbReference>
<evidence type="ECO:0000256" key="1">
    <source>
        <dbReference type="ARBA" id="ARBA00001974"/>
    </source>
</evidence>
<dbReference type="PANTHER" id="PTHR43557:SF2">
    <property type="entry name" value="RIESKE DOMAIN-CONTAINING PROTEIN-RELATED"/>
    <property type="match status" value="1"/>
</dbReference>
<dbReference type="PANTHER" id="PTHR43557">
    <property type="entry name" value="APOPTOSIS-INDUCING FACTOR 1"/>
    <property type="match status" value="1"/>
</dbReference>
<dbReference type="Gene3D" id="3.30.390.30">
    <property type="match status" value="1"/>
</dbReference>
<dbReference type="PRINTS" id="PR00411">
    <property type="entry name" value="PNDRDTASEI"/>
</dbReference>
<dbReference type="InterPro" id="IPR016156">
    <property type="entry name" value="FAD/NAD-linked_Rdtase_dimer_sf"/>
</dbReference>
<dbReference type="InterPro" id="IPR036188">
    <property type="entry name" value="FAD/NAD-bd_sf"/>
</dbReference>
<feature type="domain" description="Reductase C-terminal" evidence="6">
    <location>
        <begin position="322"/>
        <end position="405"/>
    </location>
</feature>
<accession>C3UVB8</accession>
<organism evidence="7">
    <name type="scientific">Burkholderia sp. JS667</name>
    <dbReference type="NCBI Taxonomy" id="622617"/>
    <lineage>
        <taxon>Bacteria</taxon>
        <taxon>Pseudomonadati</taxon>
        <taxon>Pseudomonadota</taxon>
        <taxon>Betaproteobacteria</taxon>
        <taxon>Burkholderiales</taxon>
        <taxon>Burkholderiaceae</taxon>
        <taxon>Burkholderia</taxon>
    </lineage>
</organism>
<evidence type="ECO:0000259" key="5">
    <source>
        <dbReference type="Pfam" id="PF07992"/>
    </source>
</evidence>
<dbReference type="Pfam" id="PF07992">
    <property type="entry name" value="Pyr_redox_2"/>
    <property type="match status" value="1"/>
</dbReference>
<feature type="domain" description="FAD/NAD(P)-binding" evidence="5">
    <location>
        <begin position="9"/>
        <end position="303"/>
    </location>
</feature>
<dbReference type="PRINTS" id="PR00368">
    <property type="entry name" value="FADPNR"/>
</dbReference>
<keyword evidence="2" id="KW-0285">Flavoprotein</keyword>
<reference evidence="7" key="1">
    <citation type="journal article" date="2009" name="Appl. Environ. Microbiol.">
        <title>Pathway and evolutionary implications of diphenylamine biodegradation by Burkholderia sp. strain JS667.</title>
        <authorList>
            <person name="Shin K.A."/>
            <person name="Spain J.C."/>
        </authorList>
    </citation>
    <scope>NUCLEOTIDE SEQUENCE</scope>
    <source>
        <strain evidence="7">JS667</strain>
    </source>
</reference>
<dbReference type="GO" id="GO:0016651">
    <property type="term" value="F:oxidoreductase activity, acting on NAD(P)H"/>
    <property type="evidence" value="ECO:0007669"/>
    <property type="project" value="TreeGrafter"/>
</dbReference>
<evidence type="ECO:0000256" key="4">
    <source>
        <dbReference type="ARBA" id="ARBA00023002"/>
    </source>
</evidence>
<dbReference type="InterPro" id="IPR028202">
    <property type="entry name" value="Reductase_C"/>
</dbReference>
<dbReference type="Gene3D" id="3.50.50.60">
    <property type="entry name" value="FAD/NAD(P)-binding domain"/>
    <property type="match status" value="2"/>
</dbReference>
<dbReference type="InterPro" id="IPR050446">
    <property type="entry name" value="FAD-oxidoreductase/Apoptosis"/>
</dbReference>
<evidence type="ECO:0000256" key="3">
    <source>
        <dbReference type="ARBA" id="ARBA00022827"/>
    </source>
</evidence>
<proteinExistence type="predicted"/>
<dbReference type="EMBL" id="FJ708486">
    <property type="protein sequence ID" value="ACO92629.1"/>
    <property type="molecule type" value="Genomic_DNA"/>
</dbReference>
<evidence type="ECO:0000259" key="6">
    <source>
        <dbReference type="Pfam" id="PF14759"/>
    </source>
</evidence>
<dbReference type="BioCyc" id="MetaCyc:MONOMER-15717"/>
<dbReference type="AlphaFoldDB" id="C3UVB8"/>